<dbReference type="InterPro" id="IPR009195">
    <property type="entry name" value="Uncharacterised_YjbK"/>
</dbReference>
<dbReference type="InterPro" id="IPR033469">
    <property type="entry name" value="CYTH-like_dom_sf"/>
</dbReference>
<evidence type="ECO:0000313" key="3">
    <source>
        <dbReference type="Proteomes" id="UP000192813"/>
    </source>
</evidence>
<comment type="caution">
    <text evidence="2">The sequence shown here is derived from an EMBL/GenBank/DDBJ whole genome shotgun (WGS) entry which is preliminary data.</text>
</comment>
<sequence length="196" mass="22843">MAKNLEIEYKNILSQAEYEELFNHYNFAKTAPLTQENIYFDTADGELRKRHIGLRVRITDTYVHLTMKQPVKDHQKLETTEKLTLIDGESIKESGKLSQGGEVADFLATIDIALDDLIIIGRFKTVRHQQVVEGQDMVLDHCFFQEYEDYELEVETNNPETGIIFYQNLLQKFQIPQRPIKQKIVRMNQSKADYLG</sequence>
<dbReference type="SMART" id="SM01118">
    <property type="entry name" value="CYTH"/>
    <property type="match status" value="1"/>
</dbReference>
<dbReference type="Pfam" id="PF01928">
    <property type="entry name" value="CYTH"/>
    <property type="match status" value="1"/>
</dbReference>
<name>A0A2J9PKZ9_9LACT</name>
<gene>
    <name evidence="2" type="ORF">A6J77_001595</name>
</gene>
<dbReference type="InterPro" id="IPR023577">
    <property type="entry name" value="CYTH_domain"/>
</dbReference>
<protein>
    <submittedName>
        <fullName evidence="2">CYTH domain-containing protein</fullName>
    </submittedName>
</protein>
<reference evidence="3" key="1">
    <citation type="submission" date="2017-12" db="EMBL/GenBank/DDBJ databases">
        <title>FDA dAtabase for Regulatory Grade micrObial Sequences (FDA-ARGOS): Supporting development and validation of Infectious Disease Dx tests.</title>
        <authorList>
            <person name="Hoffmann M."/>
            <person name="Allard M."/>
            <person name="Evans P."/>
            <person name="Brown E."/>
            <person name="Tallon L."/>
            <person name="Sadzewicz L."/>
            <person name="Sengamalay N."/>
            <person name="Ott S."/>
            <person name="Godinez A."/>
            <person name="Nagaraj S."/>
            <person name="Vavikolanu K."/>
            <person name="Aluvathingal J."/>
            <person name="Nadendla S."/>
            <person name="Sichtig H."/>
        </authorList>
    </citation>
    <scope>NUCLEOTIDE SEQUENCE [LARGE SCALE GENOMIC DNA]</scope>
    <source>
        <strain evidence="3">FDAARGOS_249</strain>
    </source>
</reference>
<dbReference type="Gene3D" id="2.40.320.10">
    <property type="entry name" value="Hypothetical Protein Pfu-838710-001"/>
    <property type="match status" value="1"/>
</dbReference>
<dbReference type="CDD" id="cd07762">
    <property type="entry name" value="CYTH-like_Pase_1"/>
    <property type="match status" value="1"/>
</dbReference>
<accession>A0A2J9PKZ9</accession>
<organism evidence="2 3">
    <name type="scientific">Aerococcus viridans</name>
    <dbReference type="NCBI Taxonomy" id="1377"/>
    <lineage>
        <taxon>Bacteria</taxon>
        <taxon>Bacillati</taxon>
        <taxon>Bacillota</taxon>
        <taxon>Bacilli</taxon>
        <taxon>Lactobacillales</taxon>
        <taxon>Aerococcaceae</taxon>
        <taxon>Aerococcus</taxon>
    </lineage>
</organism>
<dbReference type="SUPFAM" id="SSF55154">
    <property type="entry name" value="CYTH-like phosphatases"/>
    <property type="match status" value="1"/>
</dbReference>
<dbReference type="PROSITE" id="PS51707">
    <property type="entry name" value="CYTH"/>
    <property type="match status" value="1"/>
</dbReference>
<dbReference type="Proteomes" id="UP000192813">
    <property type="component" value="Unassembled WGS sequence"/>
</dbReference>
<evidence type="ECO:0000313" key="2">
    <source>
        <dbReference type="EMBL" id="PNL91012.1"/>
    </source>
</evidence>
<proteinExistence type="predicted"/>
<dbReference type="RefSeq" id="WP_083067769.1">
    <property type="nucleotide sequence ID" value="NZ_JALXKY010000006.1"/>
</dbReference>
<dbReference type="EMBL" id="NBTM02000001">
    <property type="protein sequence ID" value="PNL91012.1"/>
    <property type="molecule type" value="Genomic_DNA"/>
</dbReference>
<dbReference type="AlphaFoldDB" id="A0A2J9PKZ9"/>
<dbReference type="PIRSF" id="PIRSF012526">
    <property type="entry name" value="CYTH_UCP012526"/>
    <property type="match status" value="1"/>
</dbReference>
<feature type="domain" description="CYTH" evidence="1">
    <location>
        <begin position="4"/>
        <end position="191"/>
    </location>
</feature>
<evidence type="ECO:0000259" key="1">
    <source>
        <dbReference type="PROSITE" id="PS51707"/>
    </source>
</evidence>